<dbReference type="Proteomes" id="UP001062846">
    <property type="component" value="Chromosome 2"/>
</dbReference>
<reference evidence="1" key="1">
    <citation type="submission" date="2022-02" db="EMBL/GenBank/DDBJ databases">
        <title>Plant Genome Project.</title>
        <authorList>
            <person name="Zhang R.-G."/>
        </authorList>
    </citation>
    <scope>NUCLEOTIDE SEQUENCE</scope>
    <source>
        <strain evidence="1">AT1</strain>
    </source>
</reference>
<evidence type="ECO:0000313" key="1">
    <source>
        <dbReference type="EMBL" id="KAI8568915.1"/>
    </source>
</evidence>
<dbReference type="EMBL" id="CM046389">
    <property type="protein sequence ID" value="KAI8568915.1"/>
    <property type="molecule type" value="Genomic_DNA"/>
</dbReference>
<protein>
    <submittedName>
        <fullName evidence="1">Uncharacterized protein</fullName>
    </submittedName>
</protein>
<proteinExistence type="predicted"/>
<keyword evidence="2" id="KW-1185">Reference proteome</keyword>
<gene>
    <name evidence="1" type="ORF">RHMOL_Rhmol02G0237600</name>
</gene>
<evidence type="ECO:0000313" key="2">
    <source>
        <dbReference type="Proteomes" id="UP001062846"/>
    </source>
</evidence>
<organism evidence="1 2">
    <name type="scientific">Rhododendron molle</name>
    <name type="common">Chinese azalea</name>
    <name type="synonym">Azalea mollis</name>
    <dbReference type="NCBI Taxonomy" id="49168"/>
    <lineage>
        <taxon>Eukaryota</taxon>
        <taxon>Viridiplantae</taxon>
        <taxon>Streptophyta</taxon>
        <taxon>Embryophyta</taxon>
        <taxon>Tracheophyta</taxon>
        <taxon>Spermatophyta</taxon>
        <taxon>Magnoliopsida</taxon>
        <taxon>eudicotyledons</taxon>
        <taxon>Gunneridae</taxon>
        <taxon>Pentapetalae</taxon>
        <taxon>asterids</taxon>
        <taxon>Ericales</taxon>
        <taxon>Ericaceae</taxon>
        <taxon>Ericoideae</taxon>
        <taxon>Rhodoreae</taxon>
        <taxon>Rhododendron</taxon>
    </lineage>
</organism>
<comment type="caution">
    <text evidence="1">The sequence shown here is derived from an EMBL/GenBank/DDBJ whole genome shotgun (WGS) entry which is preliminary data.</text>
</comment>
<accession>A0ACC0PTV2</accession>
<sequence>MKPDYQKSHKRGKVDYMVLWLVCEREGGGFKQRRRIEGTYGLSNLDLLLLNPALWWMNDLEHHSQL</sequence>
<name>A0ACC0PTV2_RHOML</name>